<evidence type="ECO:0000256" key="6">
    <source>
        <dbReference type="PROSITE-ProRule" id="PRU01023"/>
    </source>
</evidence>
<proteinExistence type="inferred from homology"/>
<dbReference type="Pfam" id="PF13636">
    <property type="entry name" value="Methyltranf_PUA"/>
    <property type="match status" value="1"/>
</dbReference>
<sequence>MHLPQDFSQYTLALMGQARYDRFLRALDEPPTVAIRLNPAKLPAGEVKVEDAEGQVPWCEDAWYLASRPDFTFDPMLHAGVYYVQEASSMFLHRVLRQHVSRPVVALDLCAAPGGKSTVARSALPQGSLLFCNEPMRDRSRILAENMMKWGHPDVVVTNDFPKAYRESGLRFDVIVADVPCSGEGMFRKDPASIAEWSRQHVFDCAKLQREIVSDAWWCLRPGGLLVYSTCTFNAQEDEENVAWMIDELGAEPLTVDVETDWGITGSLAGDLPVYRFIPGYTRGEGLFMAVLRKPEEQSGEDKLPRKAKNSRREKPGKPFSMPADWLRADEEMAYSLEEDTLRAIPQRWFPLYRQARERLRVLHAGVTMGTLKGRDLLPHQSLALSTLLHQETFPAVDLTWQQAVAYLRKEAFPLPADTPRGFTLLTYGRQPLGFAKNIGQRANNLYPQEWRVKSTHLPPAAPQVVTLP</sequence>
<keyword evidence="1" id="KW-0963">Cytoplasm</keyword>
<dbReference type="Gene3D" id="3.30.70.1170">
    <property type="entry name" value="Sun protein, domain 3"/>
    <property type="match status" value="1"/>
</dbReference>
<feature type="domain" description="SAM-dependent MTase RsmB/NOP-type" evidence="8">
    <location>
        <begin position="9"/>
        <end position="295"/>
    </location>
</feature>
<dbReference type="GO" id="GO:0001510">
    <property type="term" value="P:RNA methylation"/>
    <property type="evidence" value="ECO:0007669"/>
    <property type="project" value="InterPro"/>
</dbReference>
<dbReference type="InterPro" id="IPR001678">
    <property type="entry name" value="MeTrfase_RsmB-F_NOP2_dom"/>
</dbReference>
<evidence type="ECO:0000313" key="10">
    <source>
        <dbReference type="Proteomes" id="UP000824055"/>
    </source>
</evidence>
<feature type="binding site" evidence="6">
    <location>
        <position position="178"/>
    </location>
    <ligand>
        <name>S-adenosyl-L-methionine</name>
        <dbReference type="ChEBI" id="CHEBI:59789"/>
    </ligand>
</feature>
<dbReference type="InterPro" id="IPR027391">
    <property type="entry name" value="Nol1_Nop2_Fmu_2"/>
</dbReference>
<feature type="binding site" evidence="6">
    <location>
        <position position="160"/>
    </location>
    <ligand>
        <name>S-adenosyl-L-methionine</name>
        <dbReference type="ChEBI" id="CHEBI:59789"/>
    </ligand>
</feature>
<dbReference type="SUPFAM" id="SSF53335">
    <property type="entry name" value="S-adenosyl-L-methionine-dependent methyltransferases"/>
    <property type="match status" value="1"/>
</dbReference>
<feature type="compositionally biased region" description="Basic and acidic residues" evidence="7">
    <location>
        <begin position="298"/>
        <end position="317"/>
    </location>
</feature>
<dbReference type="PANTHER" id="PTHR22807:SF30">
    <property type="entry name" value="28S RRNA (CYTOSINE(4447)-C(5))-METHYLTRANSFERASE-RELATED"/>
    <property type="match status" value="1"/>
</dbReference>
<keyword evidence="2 6" id="KW-0489">Methyltransferase</keyword>
<dbReference type="CDD" id="cd02440">
    <property type="entry name" value="AdoMet_MTases"/>
    <property type="match status" value="1"/>
</dbReference>
<dbReference type="Pfam" id="PF17125">
    <property type="entry name" value="Methyltr_RsmF_N"/>
    <property type="match status" value="1"/>
</dbReference>
<feature type="binding site" evidence="6">
    <location>
        <begin position="110"/>
        <end position="116"/>
    </location>
    <ligand>
        <name>S-adenosyl-L-methionine</name>
        <dbReference type="ChEBI" id="CHEBI:59789"/>
    </ligand>
</feature>
<accession>A0A9D2FZ22</accession>
<dbReference type="EMBL" id="DXBE01000047">
    <property type="protein sequence ID" value="HIZ69437.1"/>
    <property type="molecule type" value="Genomic_DNA"/>
</dbReference>
<feature type="active site" description="Nucleophile" evidence="6">
    <location>
        <position position="231"/>
    </location>
</feature>
<dbReference type="GO" id="GO:0003723">
    <property type="term" value="F:RNA binding"/>
    <property type="evidence" value="ECO:0007669"/>
    <property type="project" value="UniProtKB-UniRule"/>
</dbReference>
<evidence type="ECO:0000256" key="3">
    <source>
        <dbReference type="ARBA" id="ARBA00022679"/>
    </source>
</evidence>
<comment type="similarity">
    <text evidence="6">Belongs to the class I-like SAM-binding methyltransferase superfamily. RsmB/NOP family.</text>
</comment>
<dbReference type="PANTHER" id="PTHR22807">
    <property type="entry name" value="NOP2 YEAST -RELATED NOL1/NOP2/FMU SUN DOMAIN-CONTAINING"/>
    <property type="match status" value="1"/>
</dbReference>
<reference evidence="9" key="1">
    <citation type="journal article" date="2021" name="PeerJ">
        <title>Extensive microbial diversity within the chicken gut microbiome revealed by metagenomics and culture.</title>
        <authorList>
            <person name="Gilroy R."/>
            <person name="Ravi A."/>
            <person name="Getino M."/>
            <person name="Pursley I."/>
            <person name="Horton D.L."/>
            <person name="Alikhan N.F."/>
            <person name="Baker D."/>
            <person name="Gharbi K."/>
            <person name="Hall N."/>
            <person name="Watson M."/>
            <person name="Adriaenssens E.M."/>
            <person name="Foster-Nyarko E."/>
            <person name="Jarju S."/>
            <person name="Secka A."/>
            <person name="Antonio M."/>
            <person name="Oren A."/>
            <person name="Chaudhuri R.R."/>
            <person name="La Ragione R."/>
            <person name="Hildebrand F."/>
            <person name="Pallen M.J."/>
        </authorList>
    </citation>
    <scope>NUCLEOTIDE SEQUENCE</scope>
    <source>
        <strain evidence="9">ChiHecec3B27-8219</strain>
    </source>
</reference>
<dbReference type="GO" id="GO:0008173">
    <property type="term" value="F:RNA methyltransferase activity"/>
    <property type="evidence" value="ECO:0007669"/>
    <property type="project" value="InterPro"/>
</dbReference>
<name>A0A9D2FZ22_9BACT</name>
<evidence type="ECO:0000256" key="2">
    <source>
        <dbReference type="ARBA" id="ARBA00022603"/>
    </source>
</evidence>
<evidence type="ECO:0000313" key="9">
    <source>
        <dbReference type="EMBL" id="HIZ69437.1"/>
    </source>
</evidence>
<comment type="caution">
    <text evidence="9">The sequence shown here is derived from an EMBL/GenBank/DDBJ whole genome shotgun (WGS) entry which is preliminary data.</text>
</comment>
<reference evidence="9" key="2">
    <citation type="submission" date="2021-04" db="EMBL/GenBank/DDBJ databases">
        <authorList>
            <person name="Gilroy R."/>
        </authorList>
    </citation>
    <scope>NUCLEOTIDE SEQUENCE</scope>
    <source>
        <strain evidence="9">ChiHecec3B27-8219</strain>
    </source>
</reference>
<keyword evidence="3 6" id="KW-0808">Transferase</keyword>
<feature type="binding site" evidence="6">
    <location>
        <position position="134"/>
    </location>
    <ligand>
        <name>S-adenosyl-L-methionine</name>
        <dbReference type="ChEBI" id="CHEBI:59789"/>
    </ligand>
</feature>
<keyword evidence="4 6" id="KW-0949">S-adenosyl-L-methionine</keyword>
<dbReference type="PRINTS" id="PR02008">
    <property type="entry name" value="RCMTFAMILY"/>
</dbReference>
<dbReference type="Proteomes" id="UP000824055">
    <property type="component" value="Unassembled WGS sequence"/>
</dbReference>
<dbReference type="InterPro" id="IPR029063">
    <property type="entry name" value="SAM-dependent_MTases_sf"/>
</dbReference>
<evidence type="ECO:0000256" key="5">
    <source>
        <dbReference type="ARBA" id="ARBA00022884"/>
    </source>
</evidence>
<dbReference type="Gene3D" id="3.40.50.150">
    <property type="entry name" value="Vaccinia Virus protein VP39"/>
    <property type="match status" value="1"/>
</dbReference>
<keyword evidence="5 6" id="KW-0694">RNA-binding</keyword>
<dbReference type="InterPro" id="IPR023267">
    <property type="entry name" value="RCMT"/>
</dbReference>
<organism evidence="9 10">
    <name type="scientific">Candidatus Prevotella avicola</name>
    <dbReference type="NCBI Taxonomy" id="2838738"/>
    <lineage>
        <taxon>Bacteria</taxon>
        <taxon>Pseudomonadati</taxon>
        <taxon>Bacteroidota</taxon>
        <taxon>Bacteroidia</taxon>
        <taxon>Bacteroidales</taxon>
        <taxon>Prevotellaceae</taxon>
        <taxon>Prevotella</taxon>
    </lineage>
</organism>
<evidence type="ECO:0000256" key="1">
    <source>
        <dbReference type="ARBA" id="ARBA00022490"/>
    </source>
</evidence>
<dbReference type="AlphaFoldDB" id="A0A9D2FZ22"/>
<dbReference type="PROSITE" id="PS51686">
    <property type="entry name" value="SAM_MT_RSMB_NOP"/>
    <property type="match status" value="1"/>
</dbReference>
<dbReference type="Pfam" id="PF01189">
    <property type="entry name" value="Methyltr_RsmB-F"/>
    <property type="match status" value="1"/>
</dbReference>
<feature type="region of interest" description="Disordered" evidence="7">
    <location>
        <begin position="298"/>
        <end position="323"/>
    </location>
</feature>
<evidence type="ECO:0000256" key="7">
    <source>
        <dbReference type="SAM" id="MobiDB-lite"/>
    </source>
</evidence>
<dbReference type="InterPro" id="IPR049560">
    <property type="entry name" value="MeTrfase_RsmB-F_NOP2_cat"/>
</dbReference>
<dbReference type="Gene3D" id="2.30.130.60">
    <property type="match status" value="1"/>
</dbReference>
<evidence type="ECO:0000256" key="4">
    <source>
        <dbReference type="ARBA" id="ARBA00022691"/>
    </source>
</evidence>
<protein>
    <recommendedName>
        <fullName evidence="8">SAM-dependent MTase RsmB/NOP-type domain-containing protein</fullName>
    </recommendedName>
</protein>
<gene>
    <name evidence="9" type="ORF">H9966_06100</name>
</gene>
<evidence type="ECO:0000259" key="8">
    <source>
        <dbReference type="PROSITE" id="PS51686"/>
    </source>
</evidence>
<dbReference type="InterPro" id="IPR031341">
    <property type="entry name" value="Methyltr_RsmF_N"/>
</dbReference>